<name>A0ABU2HIW9_9GAMM</name>
<evidence type="ECO:0000313" key="3">
    <source>
        <dbReference type="Proteomes" id="UP001267407"/>
    </source>
</evidence>
<reference evidence="2" key="1">
    <citation type="submission" date="2023-09" db="EMBL/GenBank/DDBJ databases">
        <title>Marinobacter sediminicola sp. nov. and Marinobacter maritimum sp. nov., isolated from marine sediment.</title>
        <authorList>
            <person name="An J."/>
        </authorList>
    </citation>
    <scope>NUCLEOTIDE SEQUENCE</scope>
    <source>
        <strain evidence="2">F60267</strain>
    </source>
</reference>
<organism evidence="2 3">
    <name type="scientific">Marinobacter xiaoshiensis</name>
    <dbReference type="NCBI Taxonomy" id="3073652"/>
    <lineage>
        <taxon>Bacteria</taxon>
        <taxon>Pseudomonadati</taxon>
        <taxon>Pseudomonadota</taxon>
        <taxon>Gammaproteobacteria</taxon>
        <taxon>Pseudomonadales</taxon>
        <taxon>Marinobacteraceae</taxon>
        <taxon>Marinobacter</taxon>
    </lineage>
</organism>
<dbReference type="InterPro" id="IPR038695">
    <property type="entry name" value="Saro_0823-like_sf"/>
</dbReference>
<feature type="signal peptide" evidence="1">
    <location>
        <begin position="1"/>
        <end position="33"/>
    </location>
</feature>
<dbReference type="EMBL" id="JAVMBO010000016">
    <property type="protein sequence ID" value="MDS1310708.1"/>
    <property type="molecule type" value="Genomic_DNA"/>
</dbReference>
<sequence>MDFQNRLPAAHLMRYRYTLLCFVATLAGCSGSAAVEPSVGLPVIEGCFVTASNAVSVSLELARAPRDRQKGLMGRKSMATSSGMLFEYQEQQSPDHGFWMFQTLIPLDIAYLNNQGVIGNIKQMEPCDSSSGARCPSYPAEVAFISAVEMNAGFFEANDIGVGDRLKLGEQNCSNR</sequence>
<dbReference type="RefSeq" id="WP_310966374.1">
    <property type="nucleotide sequence ID" value="NZ_JAVMBO010000016.1"/>
</dbReference>
<protein>
    <submittedName>
        <fullName evidence="2">DUF192 domain-containing protein</fullName>
    </submittedName>
</protein>
<accession>A0ABU2HIW9</accession>
<evidence type="ECO:0000313" key="2">
    <source>
        <dbReference type="EMBL" id="MDS1310708.1"/>
    </source>
</evidence>
<proteinExistence type="predicted"/>
<dbReference type="Gene3D" id="2.60.120.1140">
    <property type="entry name" value="Protein of unknown function DUF192"/>
    <property type="match status" value="1"/>
</dbReference>
<dbReference type="Pfam" id="PF02643">
    <property type="entry name" value="DUF192"/>
    <property type="match status" value="1"/>
</dbReference>
<dbReference type="InterPro" id="IPR003795">
    <property type="entry name" value="DUF192"/>
</dbReference>
<comment type="caution">
    <text evidence="2">The sequence shown here is derived from an EMBL/GenBank/DDBJ whole genome shotgun (WGS) entry which is preliminary data.</text>
</comment>
<dbReference type="PANTHER" id="PTHR37953">
    <property type="entry name" value="UPF0127 PROTEIN MJ1496"/>
    <property type="match status" value="1"/>
</dbReference>
<keyword evidence="1" id="KW-0732">Signal</keyword>
<dbReference type="PROSITE" id="PS51257">
    <property type="entry name" value="PROKAR_LIPOPROTEIN"/>
    <property type="match status" value="1"/>
</dbReference>
<feature type="chain" id="PRO_5046865005" evidence="1">
    <location>
        <begin position="34"/>
        <end position="176"/>
    </location>
</feature>
<dbReference type="Proteomes" id="UP001267407">
    <property type="component" value="Unassembled WGS sequence"/>
</dbReference>
<evidence type="ECO:0000256" key="1">
    <source>
        <dbReference type="SAM" id="SignalP"/>
    </source>
</evidence>
<dbReference type="PANTHER" id="PTHR37953:SF1">
    <property type="entry name" value="UPF0127 PROTEIN MJ1496"/>
    <property type="match status" value="1"/>
</dbReference>
<gene>
    <name evidence="2" type="ORF">RKA07_11460</name>
</gene>
<keyword evidence="3" id="KW-1185">Reference proteome</keyword>